<dbReference type="Proteomes" id="UP000401717">
    <property type="component" value="Unassembled WGS sequence"/>
</dbReference>
<proteinExistence type="predicted"/>
<sequence>MISRRLDREDFLWALDNSRRRYRVRPTRRNDLSAYPIQDPAGFITVVMVRGGAPVVMKDTCGISPGPWFDTDAYADFRLLAINRARALRQQGGAA</sequence>
<reference evidence="2 3" key="1">
    <citation type="submission" date="2019-06" db="EMBL/GenBank/DDBJ databases">
        <authorList>
            <person name="Rodrigo-Torres L."/>
            <person name="Arahal R. D."/>
            <person name="Lucena T."/>
        </authorList>
    </citation>
    <scope>NUCLEOTIDE SEQUENCE [LARGE SCALE GENOMIC DNA]</scope>
    <source>
        <strain evidence="2 3">SW08-7</strain>
    </source>
</reference>
<dbReference type="EMBL" id="BPQI01000172">
    <property type="protein sequence ID" value="GJD58847.1"/>
    <property type="molecule type" value="Genomic_DNA"/>
</dbReference>
<evidence type="ECO:0000313" key="2">
    <source>
        <dbReference type="EMBL" id="VUF14181.1"/>
    </source>
</evidence>
<keyword evidence="4" id="KW-1185">Reference proteome</keyword>
<dbReference type="RefSeq" id="WP_144766558.1">
    <property type="nucleotide sequence ID" value="NZ_BPQI01000172.1"/>
</dbReference>
<gene>
    <name evidence="1" type="ORF">IFDJLNFL_4773</name>
    <name evidence="2" type="ORF">MTDSW087_03897</name>
</gene>
<dbReference type="EMBL" id="CABFVH010000029">
    <property type="protein sequence ID" value="VUF14181.1"/>
    <property type="molecule type" value="Genomic_DNA"/>
</dbReference>
<name>A0A564G3K7_9HYPH</name>
<protein>
    <submittedName>
        <fullName evidence="2">Uncharacterized protein</fullName>
    </submittedName>
</protein>
<accession>A0A564G3K7</accession>
<reference evidence="1" key="3">
    <citation type="submission" date="2021-08" db="EMBL/GenBank/DDBJ databases">
        <authorList>
            <person name="Tani A."/>
            <person name="Ola A."/>
            <person name="Ogura Y."/>
            <person name="Katsura K."/>
            <person name="Hayashi T."/>
        </authorList>
    </citation>
    <scope>NUCLEOTIDE SEQUENCE</scope>
    <source>
        <strain evidence="1">DSM 22415</strain>
    </source>
</reference>
<dbReference type="AlphaFoldDB" id="A0A564G3K7"/>
<evidence type="ECO:0000313" key="3">
    <source>
        <dbReference type="Proteomes" id="UP000401717"/>
    </source>
</evidence>
<organism evidence="2 3">
    <name type="scientific">Methylobacterium dankookense</name>
    <dbReference type="NCBI Taxonomy" id="560405"/>
    <lineage>
        <taxon>Bacteria</taxon>
        <taxon>Pseudomonadati</taxon>
        <taxon>Pseudomonadota</taxon>
        <taxon>Alphaproteobacteria</taxon>
        <taxon>Hyphomicrobiales</taxon>
        <taxon>Methylobacteriaceae</taxon>
        <taxon>Methylobacterium</taxon>
    </lineage>
</organism>
<evidence type="ECO:0000313" key="4">
    <source>
        <dbReference type="Proteomes" id="UP001055303"/>
    </source>
</evidence>
<dbReference type="OrthoDB" id="9838765at2"/>
<evidence type="ECO:0000313" key="1">
    <source>
        <dbReference type="EMBL" id="GJD58847.1"/>
    </source>
</evidence>
<reference evidence="1" key="2">
    <citation type="journal article" date="2021" name="Front. Microbiol.">
        <title>Comprehensive Comparative Genomics and Phenotyping of Methylobacterium Species.</title>
        <authorList>
            <person name="Alessa O."/>
            <person name="Ogura Y."/>
            <person name="Fujitani Y."/>
            <person name="Takami H."/>
            <person name="Hayashi T."/>
            <person name="Sahin N."/>
            <person name="Tani A."/>
        </authorList>
    </citation>
    <scope>NUCLEOTIDE SEQUENCE</scope>
    <source>
        <strain evidence="1">DSM 22415</strain>
    </source>
</reference>
<dbReference type="Proteomes" id="UP001055303">
    <property type="component" value="Unassembled WGS sequence"/>
</dbReference>